<keyword evidence="5 7" id="KW-1133">Transmembrane helix</keyword>
<reference evidence="9 10" key="1">
    <citation type="submission" date="2024-03" db="EMBL/GenBank/DDBJ databases">
        <title>Community enrichment and isolation of bacterial strains for fucoidan degradation.</title>
        <authorList>
            <person name="Sichert A."/>
        </authorList>
    </citation>
    <scope>NUCLEOTIDE SEQUENCE [LARGE SCALE GENOMIC DNA]</scope>
    <source>
        <strain evidence="9 10">AS62</strain>
    </source>
</reference>
<dbReference type="PANTHER" id="PTHR30193">
    <property type="entry name" value="ABC TRANSPORTER PERMEASE PROTEIN"/>
    <property type="match status" value="1"/>
</dbReference>
<keyword evidence="6 7" id="KW-0472">Membrane</keyword>
<dbReference type="PANTHER" id="PTHR30193:SF37">
    <property type="entry name" value="INNER MEMBRANE ABC TRANSPORTER PERMEASE PROTEIN YCJO"/>
    <property type="match status" value="1"/>
</dbReference>
<protein>
    <submittedName>
        <fullName evidence="9">Sugar ABC transporter permease</fullName>
    </submittedName>
</protein>
<name>A0ABU9T4Z4_9HYPH</name>
<dbReference type="InterPro" id="IPR035906">
    <property type="entry name" value="MetI-like_sf"/>
</dbReference>
<evidence type="ECO:0000256" key="6">
    <source>
        <dbReference type="ARBA" id="ARBA00023136"/>
    </source>
</evidence>
<organism evidence="9 10">
    <name type="scientific">Ahrensia kielensis</name>
    <dbReference type="NCBI Taxonomy" id="76980"/>
    <lineage>
        <taxon>Bacteria</taxon>
        <taxon>Pseudomonadati</taxon>
        <taxon>Pseudomonadota</taxon>
        <taxon>Alphaproteobacteria</taxon>
        <taxon>Hyphomicrobiales</taxon>
        <taxon>Ahrensiaceae</taxon>
        <taxon>Ahrensia</taxon>
    </lineage>
</organism>
<feature type="transmembrane region" description="Helical" evidence="7">
    <location>
        <begin position="64"/>
        <end position="90"/>
    </location>
</feature>
<keyword evidence="2 7" id="KW-0813">Transport</keyword>
<feature type="domain" description="ABC transmembrane type-1" evidence="8">
    <location>
        <begin position="65"/>
        <end position="274"/>
    </location>
</feature>
<evidence type="ECO:0000313" key="9">
    <source>
        <dbReference type="EMBL" id="MEM5500900.1"/>
    </source>
</evidence>
<evidence type="ECO:0000313" key="10">
    <source>
        <dbReference type="Proteomes" id="UP001477870"/>
    </source>
</evidence>
<evidence type="ECO:0000256" key="2">
    <source>
        <dbReference type="ARBA" id="ARBA00022448"/>
    </source>
</evidence>
<comment type="caution">
    <text evidence="9">The sequence shown here is derived from an EMBL/GenBank/DDBJ whole genome shotgun (WGS) entry which is preliminary data.</text>
</comment>
<dbReference type="InterPro" id="IPR051393">
    <property type="entry name" value="ABC_transporter_permease"/>
</dbReference>
<accession>A0ABU9T4Z4</accession>
<comment type="subcellular location">
    <subcellularLocation>
        <location evidence="1 7">Cell membrane</location>
        <topology evidence="1 7">Multi-pass membrane protein</topology>
    </subcellularLocation>
</comment>
<evidence type="ECO:0000259" key="8">
    <source>
        <dbReference type="PROSITE" id="PS50928"/>
    </source>
</evidence>
<keyword evidence="10" id="KW-1185">Reference proteome</keyword>
<dbReference type="Pfam" id="PF00528">
    <property type="entry name" value="BPD_transp_1"/>
    <property type="match status" value="1"/>
</dbReference>
<feature type="transmembrane region" description="Helical" evidence="7">
    <location>
        <begin position="102"/>
        <end position="127"/>
    </location>
</feature>
<evidence type="ECO:0000256" key="7">
    <source>
        <dbReference type="RuleBase" id="RU363032"/>
    </source>
</evidence>
<dbReference type="SUPFAM" id="SSF161098">
    <property type="entry name" value="MetI-like"/>
    <property type="match status" value="1"/>
</dbReference>
<dbReference type="Gene3D" id="1.10.3720.10">
    <property type="entry name" value="MetI-like"/>
    <property type="match status" value="1"/>
</dbReference>
<feature type="transmembrane region" description="Helical" evidence="7">
    <location>
        <begin position="193"/>
        <end position="214"/>
    </location>
</feature>
<keyword evidence="4 7" id="KW-0812">Transmembrane</keyword>
<dbReference type="EMBL" id="JBBMQO010000002">
    <property type="protein sequence ID" value="MEM5500900.1"/>
    <property type="molecule type" value="Genomic_DNA"/>
</dbReference>
<feature type="transmembrane region" description="Helical" evidence="7">
    <location>
        <begin position="147"/>
        <end position="172"/>
    </location>
</feature>
<evidence type="ECO:0000256" key="5">
    <source>
        <dbReference type="ARBA" id="ARBA00022989"/>
    </source>
</evidence>
<sequence length="284" mass="31987">MFTSRLHYWWMVAPALLLFFGFHTFPALQGLFYSFTNYRGYGDYDFVGLKNYFNVFQDSRALNAYAFTFKFAVISTILVNILSLALAIGLNANIKLKSFLRGVFFIPNILSILIVGFVFRFIFAQLLPELFAGTPVLGFNILGKPDFAWIGIIIVAVWQAVAFNTLLYLAGLQTIPEDLYEASRIDGANRWQEFRMITFPMIAPFFTINMVLALKNFLMAFDHIMALTGGGPGRSTESISIVIYRGAFEGGEFAYQSANAVIYFVVIAVIAAVQLRTLRLREGK</sequence>
<evidence type="ECO:0000256" key="1">
    <source>
        <dbReference type="ARBA" id="ARBA00004651"/>
    </source>
</evidence>
<dbReference type="RefSeq" id="WP_342847276.1">
    <property type="nucleotide sequence ID" value="NZ_JBBMQO010000002.1"/>
</dbReference>
<dbReference type="CDD" id="cd06261">
    <property type="entry name" value="TM_PBP2"/>
    <property type="match status" value="1"/>
</dbReference>
<dbReference type="InterPro" id="IPR000515">
    <property type="entry name" value="MetI-like"/>
</dbReference>
<dbReference type="PROSITE" id="PS50928">
    <property type="entry name" value="ABC_TM1"/>
    <property type="match status" value="1"/>
</dbReference>
<keyword evidence="3" id="KW-1003">Cell membrane</keyword>
<proteinExistence type="inferred from homology"/>
<evidence type="ECO:0000256" key="4">
    <source>
        <dbReference type="ARBA" id="ARBA00022692"/>
    </source>
</evidence>
<dbReference type="Proteomes" id="UP001477870">
    <property type="component" value="Unassembled WGS sequence"/>
</dbReference>
<gene>
    <name evidence="9" type="ORF">WNY59_04795</name>
</gene>
<feature type="transmembrane region" description="Helical" evidence="7">
    <location>
        <begin position="7"/>
        <end position="28"/>
    </location>
</feature>
<feature type="transmembrane region" description="Helical" evidence="7">
    <location>
        <begin position="260"/>
        <end position="278"/>
    </location>
</feature>
<evidence type="ECO:0000256" key="3">
    <source>
        <dbReference type="ARBA" id="ARBA00022475"/>
    </source>
</evidence>
<comment type="similarity">
    <text evidence="7">Belongs to the binding-protein-dependent transport system permease family.</text>
</comment>